<gene>
    <name evidence="1" type="ORF">B5F32_21460</name>
</gene>
<dbReference type="EMBL" id="NFJX01000052">
    <property type="protein sequence ID" value="OUP12468.1"/>
    <property type="molecule type" value="Genomic_DNA"/>
</dbReference>
<feature type="non-terminal residue" evidence="1">
    <location>
        <position position="1"/>
    </location>
</feature>
<dbReference type="AlphaFoldDB" id="A0A1Y4HWR6"/>
<name>A0A1Y4HWR6_PARDI</name>
<organism evidence="1 2">
    <name type="scientific">Parabacteroides distasonis</name>
    <dbReference type="NCBI Taxonomy" id="823"/>
    <lineage>
        <taxon>Bacteria</taxon>
        <taxon>Pseudomonadati</taxon>
        <taxon>Bacteroidota</taxon>
        <taxon>Bacteroidia</taxon>
        <taxon>Bacteroidales</taxon>
        <taxon>Tannerellaceae</taxon>
        <taxon>Parabacteroides</taxon>
    </lineage>
</organism>
<accession>A0A1Y4HWR6</accession>
<protein>
    <submittedName>
        <fullName evidence="1">Uncharacterized protein</fullName>
    </submittedName>
</protein>
<proteinExistence type="predicted"/>
<evidence type="ECO:0000313" key="1">
    <source>
        <dbReference type="EMBL" id="OUP12468.1"/>
    </source>
</evidence>
<reference evidence="2" key="1">
    <citation type="submission" date="2017-04" db="EMBL/GenBank/DDBJ databases">
        <title>Function of individual gut microbiota members based on whole genome sequencing of pure cultures obtained from chicken caecum.</title>
        <authorList>
            <person name="Medvecky M."/>
            <person name="Cejkova D."/>
            <person name="Polansky O."/>
            <person name="Karasova D."/>
            <person name="Kubasova T."/>
            <person name="Cizek A."/>
            <person name="Rychlik I."/>
        </authorList>
    </citation>
    <scope>NUCLEOTIDE SEQUENCE [LARGE SCALE GENOMIC DNA]</scope>
    <source>
        <strain evidence="2">An199</strain>
    </source>
</reference>
<comment type="caution">
    <text evidence="1">The sequence shown here is derived from an EMBL/GenBank/DDBJ whole genome shotgun (WGS) entry which is preliminary data.</text>
</comment>
<sequence>TTAPLLPTAPRGGLAGYLRLHPPHSGVRRVPLEVLGILGKMGISKIKFFYRARVTYPVK</sequence>
<evidence type="ECO:0000313" key="2">
    <source>
        <dbReference type="Proteomes" id="UP000195950"/>
    </source>
</evidence>
<dbReference type="Proteomes" id="UP000195950">
    <property type="component" value="Unassembled WGS sequence"/>
</dbReference>